<feature type="region of interest" description="Disordered" evidence="2">
    <location>
        <begin position="528"/>
        <end position="574"/>
    </location>
</feature>
<feature type="domain" description="DDE-1" evidence="3">
    <location>
        <begin position="50"/>
        <end position="130"/>
    </location>
</feature>
<dbReference type="EMBL" id="ABJB010761587">
    <property type="status" value="NOT_ANNOTATED_CDS"/>
    <property type="molecule type" value="Genomic_DNA"/>
</dbReference>
<reference evidence="5" key="2">
    <citation type="submission" date="2020-05" db="UniProtKB">
        <authorList>
            <consortium name="EnsemblMetazoa"/>
        </authorList>
    </citation>
    <scope>IDENTIFICATION</scope>
    <source>
        <strain evidence="5">wikel</strain>
    </source>
</reference>
<dbReference type="EMBL" id="ABJB010287824">
    <property type="status" value="NOT_ANNOTATED_CDS"/>
    <property type="molecule type" value="Genomic_DNA"/>
</dbReference>
<dbReference type="Proteomes" id="UP000001555">
    <property type="component" value="Unassembled WGS sequence"/>
</dbReference>
<feature type="compositionally biased region" description="Acidic residues" evidence="2">
    <location>
        <begin position="845"/>
        <end position="854"/>
    </location>
</feature>
<reference evidence="4 6" key="1">
    <citation type="submission" date="2008-03" db="EMBL/GenBank/DDBJ databases">
        <title>Annotation of Ixodes scapularis.</title>
        <authorList>
            <consortium name="Ixodes scapularis Genome Project Consortium"/>
            <person name="Caler E."/>
            <person name="Hannick L.I."/>
            <person name="Bidwell S."/>
            <person name="Joardar V."/>
            <person name="Thiagarajan M."/>
            <person name="Amedeo P."/>
            <person name="Galinsky K.J."/>
            <person name="Schobel S."/>
            <person name="Inman J."/>
            <person name="Hostetler J."/>
            <person name="Miller J."/>
            <person name="Hammond M."/>
            <person name="Megy K."/>
            <person name="Lawson D."/>
            <person name="Kodira C."/>
            <person name="Sutton G."/>
            <person name="Meyer J."/>
            <person name="Hill C.A."/>
            <person name="Birren B."/>
            <person name="Nene V."/>
            <person name="Collins F."/>
            <person name="Alarcon-Chaidez F."/>
            <person name="Wikel S."/>
            <person name="Strausberg R."/>
        </authorList>
    </citation>
    <scope>NUCLEOTIDE SEQUENCE [LARGE SCALE GENOMIC DNA]</scope>
    <source>
        <strain evidence="6">Wikel</strain>
        <strain evidence="4">Wikel colony</strain>
    </source>
</reference>
<dbReference type="EnsemblMetazoa" id="ISCW004164-RA">
    <property type="protein sequence ID" value="ISCW004164-PA"/>
    <property type="gene ID" value="ISCW004164"/>
</dbReference>
<feature type="region of interest" description="Disordered" evidence="2">
    <location>
        <begin position="940"/>
        <end position="962"/>
    </location>
</feature>
<keyword evidence="1" id="KW-0175">Coiled coil</keyword>
<keyword evidence="6" id="KW-1185">Reference proteome</keyword>
<feature type="non-terminal residue" evidence="4">
    <location>
        <position position="962"/>
    </location>
</feature>
<feature type="compositionally biased region" description="Basic and acidic residues" evidence="2">
    <location>
        <begin position="827"/>
        <end position="836"/>
    </location>
</feature>
<evidence type="ECO:0000313" key="6">
    <source>
        <dbReference type="Proteomes" id="UP000001555"/>
    </source>
</evidence>
<gene>
    <name evidence="4" type="ORF">IscW_ISCW004164</name>
</gene>
<feature type="compositionally biased region" description="Polar residues" evidence="2">
    <location>
        <begin position="951"/>
        <end position="962"/>
    </location>
</feature>
<dbReference type="EMBL" id="ABJB010806045">
    <property type="status" value="NOT_ANNOTATED_CDS"/>
    <property type="molecule type" value="Genomic_DNA"/>
</dbReference>
<feature type="region of interest" description="Disordered" evidence="2">
    <location>
        <begin position="402"/>
        <end position="499"/>
    </location>
</feature>
<dbReference type="HOGENOM" id="CLU_307491_0_0_1"/>
<evidence type="ECO:0000256" key="1">
    <source>
        <dbReference type="SAM" id="Coils"/>
    </source>
</evidence>
<dbReference type="EMBL" id="ABJB010038537">
    <property type="status" value="NOT_ANNOTATED_CDS"/>
    <property type="molecule type" value="Genomic_DNA"/>
</dbReference>
<dbReference type="EMBL" id="DS708038">
    <property type="protein sequence ID" value="EEC05683.1"/>
    <property type="molecule type" value="Genomic_DNA"/>
</dbReference>
<evidence type="ECO:0000313" key="4">
    <source>
        <dbReference type="EMBL" id="EEC05683.1"/>
    </source>
</evidence>
<dbReference type="PaxDb" id="6945-B7PGG1"/>
<dbReference type="AlphaFoldDB" id="B7PGG1"/>
<accession>B7PGG1</accession>
<evidence type="ECO:0000259" key="3">
    <source>
        <dbReference type="Pfam" id="PF03184"/>
    </source>
</evidence>
<feature type="compositionally biased region" description="Low complexity" evidence="2">
    <location>
        <begin position="892"/>
        <end position="908"/>
    </location>
</feature>
<dbReference type="GO" id="GO:0005634">
    <property type="term" value="C:nucleus"/>
    <property type="evidence" value="ECO:0000318"/>
    <property type="project" value="GO_Central"/>
</dbReference>
<dbReference type="VEuPathDB" id="VectorBase:ISCI004164"/>
<dbReference type="EMBL" id="ABJB010885042">
    <property type="status" value="NOT_ANNOTATED_CDS"/>
    <property type="molecule type" value="Genomic_DNA"/>
</dbReference>
<feature type="compositionally biased region" description="Low complexity" evidence="2">
    <location>
        <begin position="796"/>
        <end position="807"/>
    </location>
</feature>
<dbReference type="GO" id="GO:0003677">
    <property type="term" value="F:DNA binding"/>
    <property type="evidence" value="ECO:0000318"/>
    <property type="project" value="GO_Central"/>
</dbReference>
<feature type="compositionally biased region" description="Polar residues" evidence="2">
    <location>
        <begin position="426"/>
        <end position="454"/>
    </location>
</feature>
<feature type="coiled-coil region" evidence="1">
    <location>
        <begin position="374"/>
        <end position="401"/>
    </location>
</feature>
<dbReference type="EMBL" id="ABJB010323921">
    <property type="status" value="NOT_ANNOTATED_CDS"/>
    <property type="molecule type" value="Genomic_DNA"/>
</dbReference>
<sequence>MVLMHLLWLNFLLRRQRYVGYHFALLGPFAVLLTLIPLPSCLRALSLKVAHNATINIKAKNCIPVITPGGMTKMLQPLDISVNHSFKAVLRRLWETWMTSGDHSFTKTERMRHASLGEVAEWALAAWALFQLSQEEVPFFRSYEKREKRCIGCDTSSDKASRRSYAYLHESWSELLDDVLTVRKVTVTTVGSSTCWRIYTRYRDSSWMENKSAELVVLALYNLFLKRTEELGVIKNCVQECDIYGDISYVIDVEPFKRCRLCKPIAPDSQMGGLFPASVSPARSRQPRKEEKLHDSRPQSSAKAKAPPQVLSASPAWNLTESPKQVQPVKPIPKKPNVPIGAEESQEMTLQRPPLGSHKAPSLSDIKDGAGDAVQRVAQVRAQAREEARRVRERVAARKEAALRTVANLPQKPGKPPLEAPKKLNEGSSSQLASRRALQPTTNRDGQGAASTMSKLPARIPSSAKVLGSPDDVENVPPAPSLPWTKAAGNDDRSQGTSCAAVAAANPLAKALSEMTLKQRELFGETEQDLGRGVAASSPTPARAATPKRLPPGGLSSPRLPTPTPASAKTSAQGKARLREFYMRLLDDCGTQTSGTPLKEVHGCSADHQPLAADVAVGADRLWSRLPPLPKMVAAVPLPSSPPAQGDAPRTYTGEPACVAKNESPDSFLVHTTSLANVTHRRRRRRQSWGSPLFLASSPAVADASSATVAASPVATFQTVAVASSVAAGASPAAVDALRRVARVSPLSDDSEESPRWLPPPVRMRQSFGLNMEARLEELRLEREEVWRPLVCRPRAAPSEGSSSPASPFVPDTSQLGIRSSPAEESPASRDSEPSERWQGSPSSEGEDDGWVEEQWEKRPRPCPPPRLLANQEVLVPRMLSTIAEMETPDLSSSTGTSSSAESGRAAACVPAPRPGQASGGMEHLFSTVEHQLDKLQSGLRSLPKPACDSPRQQLQSEATFE</sequence>
<dbReference type="EMBL" id="ABJB010903819">
    <property type="status" value="NOT_ANNOTATED_CDS"/>
    <property type="molecule type" value="Genomic_DNA"/>
</dbReference>
<feature type="region of interest" description="Disordered" evidence="2">
    <location>
        <begin position="885"/>
        <end position="921"/>
    </location>
</feature>
<proteinExistence type="predicted"/>
<dbReference type="OrthoDB" id="10476992at2759"/>
<dbReference type="InterPro" id="IPR004875">
    <property type="entry name" value="DDE_SF_endonuclease_dom"/>
</dbReference>
<feature type="compositionally biased region" description="Low complexity" evidence="2">
    <location>
        <begin position="535"/>
        <end position="559"/>
    </location>
</feature>
<organism>
    <name type="scientific">Ixodes scapularis</name>
    <name type="common">Black-legged tick</name>
    <name type="synonym">Deer tick</name>
    <dbReference type="NCBI Taxonomy" id="6945"/>
    <lineage>
        <taxon>Eukaryota</taxon>
        <taxon>Metazoa</taxon>
        <taxon>Ecdysozoa</taxon>
        <taxon>Arthropoda</taxon>
        <taxon>Chelicerata</taxon>
        <taxon>Arachnida</taxon>
        <taxon>Acari</taxon>
        <taxon>Parasitiformes</taxon>
        <taxon>Ixodida</taxon>
        <taxon>Ixodoidea</taxon>
        <taxon>Ixodidae</taxon>
        <taxon>Ixodinae</taxon>
        <taxon>Ixodes</taxon>
    </lineage>
</organism>
<feature type="region of interest" description="Disordered" evidence="2">
    <location>
        <begin position="796"/>
        <end position="869"/>
    </location>
</feature>
<dbReference type="VEuPathDB" id="VectorBase:ISCP_005060"/>
<dbReference type="VEuPathDB" id="VectorBase:ISCW004164"/>
<evidence type="ECO:0000256" key="2">
    <source>
        <dbReference type="SAM" id="MobiDB-lite"/>
    </source>
</evidence>
<evidence type="ECO:0000313" key="5">
    <source>
        <dbReference type="EnsemblMetazoa" id="ISCW004164-PA"/>
    </source>
</evidence>
<protein>
    <submittedName>
        <fullName evidence="4 5">Transposase, putative</fullName>
    </submittedName>
</protein>
<dbReference type="Pfam" id="PF03184">
    <property type="entry name" value="DDE_1"/>
    <property type="match status" value="1"/>
</dbReference>
<name>B7PGG1_IXOSC</name>
<dbReference type="EMBL" id="ABJB010878210">
    <property type="status" value="NOT_ANNOTATED_CDS"/>
    <property type="molecule type" value="Genomic_DNA"/>
</dbReference>
<feature type="compositionally biased region" description="Basic and acidic residues" evidence="2">
    <location>
        <begin position="287"/>
        <end position="297"/>
    </location>
</feature>
<feature type="compositionally biased region" description="Polar residues" evidence="2">
    <location>
        <begin position="311"/>
        <end position="322"/>
    </location>
</feature>
<dbReference type="EMBL" id="ABJB010952387">
    <property type="status" value="NOT_ANNOTATED_CDS"/>
    <property type="molecule type" value="Genomic_DNA"/>
</dbReference>
<feature type="region of interest" description="Disordered" evidence="2">
    <location>
        <begin position="273"/>
        <end position="367"/>
    </location>
</feature>
<dbReference type="EMBL" id="ABJB010788106">
    <property type="status" value="NOT_ANNOTATED_CDS"/>
    <property type="molecule type" value="Genomic_DNA"/>
</dbReference>